<name>A0A8F5BNL4_SACSH</name>
<reference evidence="1" key="1">
    <citation type="journal article" date="2021" name="Environ. Microbiol.">
        <title>New insights into the diversity and evolution of the archaeal mobilome from three complete genomes of Saccharolobus shibatae.</title>
        <authorList>
            <person name="Medvedeva S."/>
            <person name="Brandt D."/>
            <person name="Cvirkaite-Krupovic V."/>
            <person name="Liu Y."/>
            <person name="Severinov K."/>
            <person name="Ishino S."/>
            <person name="Ishino Y."/>
            <person name="Prangishvili D."/>
            <person name="Kalinowski J."/>
            <person name="Krupovic M."/>
        </authorList>
    </citation>
    <scope>NUCLEOTIDE SEQUENCE</scope>
    <source>
        <strain evidence="1">B12</strain>
    </source>
</reference>
<sequence length="135" mass="15451">MRLFLLYISIIAFLISIISLAMFTPAFDLSLYTSNIYITNNIINIQEQYINNISLIKINIQSSYLNTYVKCVYIIAYGSSNYYNLSGNYITATNELIEEGNQPFFQFGVNNLNNLKLLIIILYYGGGEGILSYYI</sequence>
<evidence type="ECO:0000313" key="1">
    <source>
        <dbReference type="EMBL" id="QXJ28639.1"/>
    </source>
</evidence>
<accession>A0A8F5BNL4</accession>
<evidence type="ECO:0000313" key="2">
    <source>
        <dbReference type="Proteomes" id="UP000694018"/>
    </source>
</evidence>
<dbReference type="Proteomes" id="UP000694018">
    <property type="component" value="Chromosome"/>
</dbReference>
<protein>
    <submittedName>
        <fullName evidence="1">Uncharacterized protein</fullName>
    </submittedName>
</protein>
<proteinExistence type="predicted"/>
<dbReference type="KEGG" id="sshi:J5U23_01508"/>
<dbReference type="EMBL" id="CP077717">
    <property type="protein sequence ID" value="QXJ28639.1"/>
    <property type="molecule type" value="Genomic_DNA"/>
</dbReference>
<gene>
    <name evidence="1" type="ORF">J5U23_01508</name>
</gene>
<dbReference type="AlphaFoldDB" id="A0A8F5BNL4"/>
<organism evidence="1 2">
    <name type="scientific">Saccharolobus shibatae (strain ATCC 51178 / DSM 5389 / JCM 8931 / NBRC 15437 / B12)</name>
    <name type="common">Sulfolobus shibatae</name>
    <dbReference type="NCBI Taxonomy" id="523848"/>
    <lineage>
        <taxon>Archaea</taxon>
        <taxon>Thermoproteota</taxon>
        <taxon>Thermoprotei</taxon>
        <taxon>Sulfolobales</taxon>
        <taxon>Sulfolobaceae</taxon>
        <taxon>Saccharolobus</taxon>
    </lineage>
</organism>